<evidence type="ECO:0000313" key="3">
    <source>
        <dbReference type="Proteomes" id="UP000077275"/>
    </source>
</evidence>
<dbReference type="GO" id="GO:0010181">
    <property type="term" value="F:FMN binding"/>
    <property type="evidence" value="ECO:0007669"/>
    <property type="project" value="InterPro"/>
</dbReference>
<comment type="caution">
    <text evidence="2">The sequence shown here is derived from an EMBL/GenBank/DDBJ whole genome shotgun (WGS) entry which is preliminary data.</text>
</comment>
<gene>
    <name evidence="2" type="ORF">MBCUT_02130</name>
</gene>
<name>A0A166FCL7_9EURY</name>
<keyword evidence="3" id="KW-1185">Reference proteome</keyword>
<evidence type="ECO:0000259" key="1">
    <source>
        <dbReference type="Pfam" id="PF12682"/>
    </source>
</evidence>
<dbReference type="STRING" id="47311.MBCUT_02130"/>
<sequence>MKILVAYYSRTSVTAKVAEKIQRNLNCDIEEIIDTKNRSGALNYFLSAFEAMRGKPSEIEPIKNDPSEYDLVIIGTPVWASTMASSVLRYILDNKSKFKNLAFFCTCGGSGYEKTLEKMEEVSEKTPLKTFYKTNANSDSELESKINEFTEYIKNKL</sequence>
<organism evidence="2 3">
    <name type="scientific">Methanobrevibacter cuticularis</name>
    <dbReference type="NCBI Taxonomy" id="47311"/>
    <lineage>
        <taxon>Archaea</taxon>
        <taxon>Methanobacteriati</taxon>
        <taxon>Methanobacteriota</taxon>
        <taxon>Methanomada group</taxon>
        <taxon>Methanobacteria</taxon>
        <taxon>Methanobacteriales</taxon>
        <taxon>Methanobacteriaceae</taxon>
        <taxon>Methanobrevibacter</taxon>
    </lineage>
</organism>
<proteinExistence type="predicted"/>
<reference evidence="2 3" key="1">
    <citation type="submission" date="2016-04" db="EMBL/GenBank/DDBJ databases">
        <title>Genome sequence of Methanobrevibacter cuticularis DSM 11139.</title>
        <authorList>
            <person name="Poehlein A."/>
            <person name="Seedorf H."/>
            <person name="Daniel R."/>
        </authorList>
    </citation>
    <scope>NUCLEOTIDE SEQUENCE [LARGE SCALE GENOMIC DNA]</scope>
    <source>
        <strain evidence="2 3">DSM 11139</strain>
    </source>
</reference>
<dbReference type="PANTHER" id="PTHR39201:SF1">
    <property type="entry name" value="FLAVODOXIN-LIKE DOMAIN-CONTAINING PROTEIN"/>
    <property type="match status" value="1"/>
</dbReference>
<accession>A0A166FCL7</accession>
<feature type="domain" description="Flavodoxin-like" evidence="1">
    <location>
        <begin position="2"/>
        <end position="129"/>
    </location>
</feature>
<dbReference type="PANTHER" id="PTHR39201">
    <property type="entry name" value="EXPORTED PROTEIN-RELATED"/>
    <property type="match status" value="1"/>
</dbReference>
<dbReference type="Gene3D" id="3.40.50.360">
    <property type="match status" value="1"/>
</dbReference>
<dbReference type="InterPro" id="IPR008254">
    <property type="entry name" value="Flavodoxin/NO_synth"/>
</dbReference>
<evidence type="ECO:0000313" key="2">
    <source>
        <dbReference type="EMBL" id="KZX17538.1"/>
    </source>
</evidence>
<dbReference type="Pfam" id="PF12682">
    <property type="entry name" value="Flavodoxin_4"/>
    <property type="match status" value="1"/>
</dbReference>
<dbReference type="Proteomes" id="UP000077275">
    <property type="component" value="Unassembled WGS sequence"/>
</dbReference>
<dbReference type="PATRIC" id="fig|47311.3.peg.229"/>
<dbReference type="EMBL" id="LWMW01000033">
    <property type="protein sequence ID" value="KZX17538.1"/>
    <property type="molecule type" value="Genomic_DNA"/>
</dbReference>
<protein>
    <submittedName>
        <fullName evidence="2">Flavodoxin</fullName>
    </submittedName>
</protein>
<dbReference type="SUPFAM" id="SSF52218">
    <property type="entry name" value="Flavoproteins"/>
    <property type="match status" value="1"/>
</dbReference>
<dbReference type="OrthoDB" id="73155at2157"/>
<dbReference type="AlphaFoldDB" id="A0A166FCL7"/>
<dbReference type="RefSeq" id="WP_067257675.1">
    <property type="nucleotide sequence ID" value="NZ_LWMW01000033.1"/>
</dbReference>
<dbReference type="InterPro" id="IPR029039">
    <property type="entry name" value="Flavoprotein-like_sf"/>
</dbReference>